<dbReference type="GO" id="GO:0050660">
    <property type="term" value="F:flavin adenine dinucleotide binding"/>
    <property type="evidence" value="ECO:0007669"/>
    <property type="project" value="InterPro"/>
</dbReference>
<keyword evidence="10" id="KW-0503">Monooxygenase</keyword>
<organism evidence="12 13">
    <name type="scientific">Cryoendolithus antarcticus</name>
    <dbReference type="NCBI Taxonomy" id="1507870"/>
    <lineage>
        <taxon>Eukaryota</taxon>
        <taxon>Fungi</taxon>
        <taxon>Dikarya</taxon>
        <taxon>Ascomycota</taxon>
        <taxon>Pezizomycotina</taxon>
        <taxon>Dothideomycetes</taxon>
        <taxon>Dothideomycetidae</taxon>
        <taxon>Cladosporiales</taxon>
        <taxon>Cladosporiaceae</taxon>
        <taxon>Cryoendolithus</taxon>
    </lineage>
</organism>
<gene>
    <name evidence="12" type="ORF">B0A48_04987</name>
</gene>
<comment type="cofactor">
    <cofactor evidence="1">
        <name>FAD</name>
        <dbReference type="ChEBI" id="CHEBI:57692"/>
    </cofactor>
</comment>
<evidence type="ECO:0000256" key="3">
    <source>
        <dbReference type="ARBA" id="ARBA00009993"/>
    </source>
</evidence>
<evidence type="ECO:0000313" key="13">
    <source>
        <dbReference type="Proteomes" id="UP000192596"/>
    </source>
</evidence>
<dbReference type="SUPFAM" id="SSF54695">
    <property type="entry name" value="POZ domain"/>
    <property type="match status" value="1"/>
</dbReference>
<dbReference type="InterPro" id="IPR050775">
    <property type="entry name" value="FAD-binding_Monooxygenases"/>
</dbReference>
<protein>
    <recommendedName>
        <fullName evidence="5">Elongin-C</fullName>
    </recommendedName>
</protein>
<evidence type="ECO:0000256" key="9">
    <source>
        <dbReference type="ARBA" id="ARBA00023002"/>
    </source>
</evidence>
<dbReference type="AlphaFoldDB" id="A0A1V8TDX8"/>
<keyword evidence="6" id="KW-0285">Flavoprotein</keyword>
<dbReference type="PANTHER" id="PTHR43098:SF3">
    <property type="entry name" value="L-ORNITHINE N(5)-MONOOXYGENASE-RELATED"/>
    <property type="match status" value="1"/>
</dbReference>
<dbReference type="Proteomes" id="UP000192596">
    <property type="component" value="Unassembled WGS sequence"/>
</dbReference>
<dbReference type="Gene3D" id="3.50.50.60">
    <property type="entry name" value="FAD/NAD(P)-binding domain"/>
    <property type="match status" value="2"/>
</dbReference>
<comment type="caution">
    <text evidence="12">The sequence shown here is derived from an EMBL/GenBank/DDBJ whole genome shotgun (WGS) entry which is preliminary data.</text>
</comment>
<dbReference type="InParanoid" id="A0A1V8TDX8"/>
<reference evidence="13" key="1">
    <citation type="submission" date="2017-03" db="EMBL/GenBank/DDBJ databases">
        <title>Genomes of endolithic fungi from Antarctica.</title>
        <authorList>
            <person name="Coleine C."/>
            <person name="Masonjones S."/>
            <person name="Stajich J.E."/>
        </authorList>
    </citation>
    <scope>NUCLEOTIDE SEQUENCE [LARGE SCALE GENOMIC DNA]</scope>
    <source>
        <strain evidence="13">CCFEE 5527</strain>
    </source>
</reference>
<evidence type="ECO:0000256" key="8">
    <source>
        <dbReference type="ARBA" id="ARBA00022857"/>
    </source>
</evidence>
<sequence length="620" mass="71362">MGSMGEPEVPYTEVILVGAGFASFTILNRLRKQKIDVKILEKGSKSGGIWYWNCYPGARVDSDAPIYQLFDKELYEDFTFTERYAGGKELRRYFDHVEKKWNLKEYIDFDKHVDGAHFNEKTHEWHVETSDGSQYRCRWFMPCIGFAARRYTPPVPGLSNFKGDTYHTAVWPQHGVNLKNKRIATIGTGASGIQVIQEIGDKAKHLTVFQRTPNFALPMNQQKLDPEEEDRKKKNGDYEKAFEDTRHTFSGFRYDFIGKNTFDDTPEEREKFYNNLFNEQGGFRFWLNTYDDMLFDQKANDQAYDFWKRQVRKRVKNPEKQELLAPDVAPHPWGTKRPSLEQRFYEVVDQDHVDIIDIGKHPITEVTETGVRTDKGFIELDVLILATGFDSVTGSLAQLDIQSTRGGTIADHWKDRLQTSMGIAIPGFPNMFFLYGPQAPTAFSNGPSCTQFQAEFVEEAMRRVVKDGITRFEATDEAENDWVKRMNEKWDITLFPKAKSWYSGANIPGKRVEPLNWAGGMVEYTESLAKSLENNYQGWHTAKVDGFVEARTNTCHFENISGMVLEKVCEYMYYNEKHRDGKDVPDMDIPPELCLELLMASDYLDSAFPSLLHLALLTAA</sequence>
<comment type="similarity">
    <text evidence="4">Belongs to the FAD-binding monooxygenase family.</text>
</comment>
<keyword evidence="11" id="KW-0539">Nucleus</keyword>
<dbReference type="FunFam" id="3.30.710.10:FF:000035">
    <property type="entry name" value="Elongin C transcription elongation factor"/>
    <property type="match status" value="1"/>
</dbReference>
<evidence type="ECO:0000256" key="7">
    <source>
        <dbReference type="ARBA" id="ARBA00022827"/>
    </source>
</evidence>
<comment type="similarity">
    <text evidence="3">Belongs to the SKP1 family.</text>
</comment>
<evidence type="ECO:0000256" key="5">
    <source>
        <dbReference type="ARBA" id="ARBA00021347"/>
    </source>
</evidence>
<keyword evidence="8" id="KW-0521">NADP</keyword>
<keyword evidence="13" id="KW-1185">Reference proteome</keyword>
<evidence type="ECO:0000313" key="12">
    <source>
        <dbReference type="EMBL" id="OQO09585.1"/>
    </source>
</evidence>
<name>A0A1V8TDX8_9PEZI</name>
<keyword evidence="7" id="KW-0274">FAD</keyword>
<dbReference type="Pfam" id="PF00743">
    <property type="entry name" value="FMO-like"/>
    <property type="match status" value="1"/>
</dbReference>
<keyword evidence="9" id="KW-0560">Oxidoreductase</keyword>
<accession>A0A1V8TDX8</accession>
<dbReference type="InterPro" id="IPR011333">
    <property type="entry name" value="SKP1/BTB/POZ_sf"/>
</dbReference>
<evidence type="ECO:0000256" key="1">
    <source>
        <dbReference type="ARBA" id="ARBA00001974"/>
    </source>
</evidence>
<dbReference type="OrthoDB" id="66881at2759"/>
<dbReference type="PANTHER" id="PTHR43098">
    <property type="entry name" value="L-ORNITHINE N(5)-MONOOXYGENASE-RELATED"/>
    <property type="match status" value="1"/>
</dbReference>
<proteinExistence type="inferred from homology"/>
<dbReference type="InterPro" id="IPR036188">
    <property type="entry name" value="FAD/NAD-bd_sf"/>
</dbReference>
<evidence type="ECO:0000256" key="10">
    <source>
        <dbReference type="ARBA" id="ARBA00023033"/>
    </source>
</evidence>
<dbReference type="STRING" id="1507870.A0A1V8TDX8"/>
<evidence type="ECO:0000256" key="11">
    <source>
        <dbReference type="ARBA" id="ARBA00023242"/>
    </source>
</evidence>
<evidence type="ECO:0000256" key="4">
    <source>
        <dbReference type="ARBA" id="ARBA00010139"/>
    </source>
</evidence>
<dbReference type="GO" id="GO:0004499">
    <property type="term" value="F:N,N-dimethylaniline monooxygenase activity"/>
    <property type="evidence" value="ECO:0007669"/>
    <property type="project" value="InterPro"/>
</dbReference>
<dbReference type="InterPro" id="IPR020946">
    <property type="entry name" value="Flavin_mOase-like"/>
</dbReference>
<dbReference type="GO" id="GO:0005634">
    <property type="term" value="C:nucleus"/>
    <property type="evidence" value="ECO:0007669"/>
    <property type="project" value="UniProtKB-SubCell"/>
</dbReference>
<dbReference type="SUPFAM" id="SSF51905">
    <property type="entry name" value="FAD/NAD(P)-binding domain"/>
    <property type="match status" value="2"/>
</dbReference>
<dbReference type="GO" id="GO:0050661">
    <property type="term" value="F:NADP binding"/>
    <property type="evidence" value="ECO:0007669"/>
    <property type="project" value="InterPro"/>
</dbReference>
<dbReference type="EMBL" id="NAJO01000010">
    <property type="protein sequence ID" value="OQO09585.1"/>
    <property type="molecule type" value="Genomic_DNA"/>
</dbReference>
<evidence type="ECO:0000256" key="2">
    <source>
        <dbReference type="ARBA" id="ARBA00004123"/>
    </source>
</evidence>
<comment type="subcellular location">
    <subcellularLocation>
        <location evidence="2">Nucleus</location>
    </subcellularLocation>
</comment>
<evidence type="ECO:0000256" key="6">
    <source>
        <dbReference type="ARBA" id="ARBA00022630"/>
    </source>
</evidence>